<dbReference type="Gene3D" id="3.30.200.20">
    <property type="entry name" value="Phosphorylase Kinase, domain 1"/>
    <property type="match status" value="1"/>
</dbReference>
<evidence type="ECO:0000259" key="14">
    <source>
        <dbReference type="PROSITE" id="PS51473"/>
    </source>
</evidence>
<evidence type="ECO:0000256" key="8">
    <source>
        <dbReference type="ARBA" id="ARBA00023170"/>
    </source>
</evidence>
<keyword evidence="11" id="KW-1133">Transmembrane helix</keyword>
<dbReference type="Proteomes" id="UP001293593">
    <property type="component" value="Unassembled WGS sequence"/>
</dbReference>
<keyword evidence="16" id="KW-1185">Reference proteome</keyword>
<dbReference type="InterPro" id="IPR002902">
    <property type="entry name" value="GNK2"/>
</dbReference>
<keyword evidence="11" id="KW-0812">Transmembrane</keyword>
<reference evidence="15" key="1">
    <citation type="submission" date="2023-10" db="EMBL/GenBank/DDBJ databases">
        <title>Chromosome-level genome of the transformable northern wattle, Acacia crassicarpa.</title>
        <authorList>
            <person name="Massaro I."/>
            <person name="Sinha N.R."/>
            <person name="Poethig S."/>
            <person name="Leichty A.R."/>
        </authorList>
    </citation>
    <scope>NUCLEOTIDE SEQUENCE</scope>
    <source>
        <strain evidence="15">Acra3RX</strain>
        <tissue evidence="15">Leaf</tissue>
    </source>
</reference>
<dbReference type="Pfam" id="PF00069">
    <property type="entry name" value="Pkinase"/>
    <property type="match status" value="1"/>
</dbReference>
<sequence>MLLLPPSITLLIPLFTTFISLNGVVSDPQTYLLNPGCFQYTRLDPADANSFNQSLNEAFQDLSNQNKHFATAQQATGALPVFALFQCRSYLSAADCANCFSAAVAQIRNCSAGTNAARVIYDGCFLRYESSNFFEQATGSFNSASCGNQTAEGSTALFNSIIQQVLMNLQTETTRITGFSAATKTQVPNNNNTTVYAYAQCTETISESGCEDCLKQSYNTIQTCLPNSDGRAFDAGCFMRYSTTSFFADNQTINVRPFSKQGSSNKKGGIIGGVVGAVALVLVLFSLFSWWRHVRRSKRSKRVPRGEIMGESNLRAPLNYNYKELKSATKNFSEKNKLGEGGFGTVYKGTLKNGKTVAVKKLAMRQSNRMDEEFESEVRLISNVHHRNLVRLLGCCSKGNKRILVYEYMKNTSLDRFLFGSNKGSLRWKQRYDIILGVARGLTYLHEEFHICIIHRDIKTNNILLDDDFQPKIADFGLARLLPGDQTHLSTRFAGTLGYTAPEYAIHGQLSEKADTYSYGVIVLEIISGQKSSELKVDAHADGEFLLQQAWKLYEKGMHLGLVDSTLDPNEYDSEEVKKIIEIGLLCTQASPAIRPTMSEVVVLLQSKEGLSKNMRLTRPLYIDTDSISSGFKGDTSTYSASNSNATISTSMISARS</sequence>
<proteinExistence type="predicted"/>
<dbReference type="InterPro" id="IPR038408">
    <property type="entry name" value="GNK2_sf"/>
</dbReference>
<accession>A0AAE1KL32</accession>
<dbReference type="EMBL" id="JAWXYG010000003">
    <property type="protein sequence ID" value="KAK4278104.1"/>
    <property type="molecule type" value="Genomic_DNA"/>
</dbReference>
<evidence type="ECO:0000256" key="5">
    <source>
        <dbReference type="ARBA" id="ARBA00022741"/>
    </source>
</evidence>
<keyword evidence="6" id="KW-0418">Kinase</keyword>
<organism evidence="15 16">
    <name type="scientific">Acacia crassicarpa</name>
    <name type="common">northern wattle</name>
    <dbReference type="NCBI Taxonomy" id="499986"/>
    <lineage>
        <taxon>Eukaryota</taxon>
        <taxon>Viridiplantae</taxon>
        <taxon>Streptophyta</taxon>
        <taxon>Embryophyta</taxon>
        <taxon>Tracheophyta</taxon>
        <taxon>Spermatophyta</taxon>
        <taxon>Magnoliopsida</taxon>
        <taxon>eudicotyledons</taxon>
        <taxon>Gunneridae</taxon>
        <taxon>Pentapetalae</taxon>
        <taxon>rosids</taxon>
        <taxon>fabids</taxon>
        <taxon>Fabales</taxon>
        <taxon>Fabaceae</taxon>
        <taxon>Caesalpinioideae</taxon>
        <taxon>mimosoid clade</taxon>
        <taxon>Acacieae</taxon>
        <taxon>Acacia</taxon>
    </lineage>
</organism>
<dbReference type="Pfam" id="PF01657">
    <property type="entry name" value="Stress-antifung"/>
    <property type="match status" value="2"/>
</dbReference>
<dbReference type="PANTHER" id="PTHR47973">
    <property type="entry name" value="CYSTEINE-RICH RECEPTOR-LIKE PROTEIN KINASE 3"/>
    <property type="match status" value="1"/>
</dbReference>
<keyword evidence="9" id="KW-0325">Glycoprotein</keyword>
<dbReference type="FunFam" id="1.10.510.10:FF:000336">
    <property type="entry name" value="Cysteine-rich receptor-like protein kinase 2"/>
    <property type="match status" value="1"/>
</dbReference>
<evidence type="ECO:0000256" key="3">
    <source>
        <dbReference type="ARBA" id="ARBA00022729"/>
    </source>
</evidence>
<feature type="domain" description="Protein kinase" evidence="13">
    <location>
        <begin position="332"/>
        <end position="611"/>
    </location>
</feature>
<evidence type="ECO:0000313" key="16">
    <source>
        <dbReference type="Proteomes" id="UP001293593"/>
    </source>
</evidence>
<dbReference type="InterPro" id="IPR000719">
    <property type="entry name" value="Prot_kinase_dom"/>
</dbReference>
<evidence type="ECO:0000256" key="2">
    <source>
        <dbReference type="ARBA" id="ARBA00022679"/>
    </source>
</evidence>
<dbReference type="AlphaFoldDB" id="A0AAE1KL32"/>
<dbReference type="InterPro" id="IPR008271">
    <property type="entry name" value="Ser/Thr_kinase_AS"/>
</dbReference>
<dbReference type="PROSITE" id="PS00107">
    <property type="entry name" value="PROTEIN_KINASE_ATP"/>
    <property type="match status" value="1"/>
</dbReference>
<dbReference type="InterPro" id="IPR011009">
    <property type="entry name" value="Kinase-like_dom_sf"/>
</dbReference>
<evidence type="ECO:0000256" key="4">
    <source>
        <dbReference type="ARBA" id="ARBA00022737"/>
    </source>
</evidence>
<evidence type="ECO:0000256" key="6">
    <source>
        <dbReference type="ARBA" id="ARBA00022777"/>
    </source>
</evidence>
<dbReference type="FunFam" id="3.30.200.20:FF:000177">
    <property type="entry name" value="Cysteine-rich receptor-like protein kinase 2"/>
    <property type="match status" value="1"/>
</dbReference>
<keyword evidence="1" id="KW-0723">Serine/threonine-protein kinase</keyword>
<dbReference type="CDD" id="cd23509">
    <property type="entry name" value="Gnk2-like"/>
    <property type="match status" value="2"/>
</dbReference>
<dbReference type="PROSITE" id="PS00108">
    <property type="entry name" value="PROTEIN_KINASE_ST"/>
    <property type="match status" value="1"/>
</dbReference>
<keyword evidence="5 10" id="KW-0547">Nucleotide-binding</keyword>
<dbReference type="Gene3D" id="3.30.430.20">
    <property type="entry name" value="Gnk2 domain, C-X8-C-X2-C motif"/>
    <property type="match status" value="2"/>
</dbReference>
<evidence type="ECO:0000256" key="7">
    <source>
        <dbReference type="ARBA" id="ARBA00022840"/>
    </source>
</evidence>
<protein>
    <recommendedName>
        <fullName evidence="17">Cysteine-rich receptor-like protein kinase 2</fullName>
    </recommendedName>
</protein>
<dbReference type="SMART" id="SM00220">
    <property type="entry name" value="S_TKc"/>
    <property type="match status" value="1"/>
</dbReference>
<name>A0AAE1KL32_9FABA</name>
<feature type="domain" description="Gnk2-homologous" evidence="14">
    <location>
        <begin position="33"/>
        <end position="133"/>
    </location>
</feature>
<dbReference type="InterPro" id="IPR017441">
    <property type="entry name" value="Protein_kinase_ATP_BS"/>
</dbReference>
<feature type="domain" description="Gnk2-homologous" evidence="14">
    <location>
        <begin position="139"/>
        <end position="246"/>
    </location>
</feature>
<keyword evidence="11" id="KW-0472">Membrane</keyword>
<dbReference type="CDD" id="cd14066">
    <property type="entry name" value="STKc_IRAK"/>
    <property type="match status" value="1"/>
</dbReference>
<evidence type="ECO:0000256" key="1">
    <source>
        <dbReference type="ARBA" id="ARBA00022527"/>
    </source>
</evidence>
<keyword evidence="8" id="KW-0675">Receptor</keyword>
<dbReference type="InterPro" id="IPR052059">
    <property type="entry name" value="CR_Ser/Thr_kinase"/>
</dbReference>
<dbReference type="FunFam" id="3.30.430.20:FF:000017">
    <property type="entry name" value="Cysteine-rich receptor-like protein kinase 2"/>
    <property type="match status" value="1"/>
</dbReference>
<feature type="chain" id="PRO_5042070522" description="Cysteine-rich receptor-like protein kinase 2" evidence="12">
    <location>
        <begin position="27"/>
        <end position="657"/>
    </location>
</feature>
<evidence type="ECO:0008006" key="17">
    <source>
        <dbReference type="Google" id="ProtNLM"/>
    </source>
</evidence>
<dbReference type="Gene3D" id="1.10.510.10">
    <property type="entry name" value="Transferase(Phosphotransferase) domain 1"/>
    <property type="match status" value="1"/>
</dbReference>
<evidence type="ECO:0000256" key="11">
    <source>
        <dbReference type="SAM" id="Phobius"/>
    </source>
</evidence>
<evidence type="ECO:0000256" key="12">
    <source>
        <dbReference type="SAM" id="SignalP"/>
    </source>
</evidence>
<dbReference type="PROSITE" id="PS51473">
    <property type="entry name" value="GNK2"/>
    <property type="match status" value="2"/>
</dbReference>
<evidence type="ECO:0000256" key="10">
    <source>
        <dbReference type="PROSITE-ProRule" id="PRU10141"/>
    </source>
</evidence>
<keyword evidence="2" id="KW-0808">Transferase</keyword>
<evidence type="ECO:0000259" key="13">
    <source>
        <dbReference type="PROSITE" id="PS50011"/>
    </source>
</evidence>
<dbReference type="GO" id="GO:0005524">
    <property type="term" value="F:ATP binding"/>
    <property type="evidence" value="ECO:0007669"/>
    <property type="project" value="UniProtKB-UniRule"/>
</dbReference>
<gene>
    <name evidence="15" type="ORF">QN277_015996</name>
</gene>
<dbReference type="PROSITE" id="PS50011">
    <property type="entry name" value="PROTEIN_KINASE_DOM"/>
    <property type="match status" value="1"/>
</dbReference>
<feature type="transmembrane region" description="Helical" evidence="11">
    <location>
        <begin position="270"/>
        <end position="291"/>
    </location>
</feature>
<keyword evidence="7 10" id="KW-0067">ATP-binding</keyword>
<keyword evidence="4" id="KW-0677">Repeat</keyword>
<dbReference type="GO" id="GO:0004674">
    <property type="term" value="F:protein serine/threonine kinase activity"/>
    <property type="evidence" value="ECO:0007669"/>
    <property type="project" value="UniProtKB-KW"/>
</dbReference>
<dbReference type="SUPFAM" id="SSF56112">
    <property type="entry name" value="Protein kinase-like (PK-like)"/>
    <property type="match status" value="1"/>
</dbReference>
<comment type="caution">
    <text evidence="15">The sequence shown here is derived from an EMBL/GenBank/DDBJ whole genome shotgun (WGS) entry which is preliminary data.</text>
</comment>
<evidence type="ECO:0000256" key="9">
    <source>
        <dbReference type="ARBA" id="ARBA00023180"/>
    </source>
</evidence>
<feature type="binding site" evidence="10">
    <location>
        <position position="361"/>
    </location>
    <ligand>
        <name>ATP</name>
        <dbReference type="ChEBI" id="CHEBI:30616"/>
    </ligand>
</feature>
<evidence type="ECO:0000313" key="15">
    <source>
        <dbReference type="EMBL" id="KAK4278104.1"/>
    </source>
</evidence>
<feature type="signal peptide" evidence="12">
    <location>
        <begin position="1"/>
        <end position="26"/>
    </location>
</feature>
<keyword evidence="3 12" id="KW-0732">Signal</keyword>